<keyword evidence="2" id="KW-0175">Coiled coil</keyword>
<name>Q2KE19_RHIEC</name>
<evidence type="ECO:0000256" key="2">
    <source>
        <dbReference type="SAM" id="Coils"/>
    </source>
</evidence>
<dbReference type="EMBL" id="CP000133">
    <property type="protein sequence ID" value="ABC88917.1"/>
    <property type="molecule type" value="Genomic_DNA"/>
</dbReference>
<dbReference type="Gene3D" id="1.20.5.300">
    <property type="match status" value="1"/>
</dbReference>
<dbReference type="PANTHER" id="PTHR36508">
    <property type="entry name" value="PROTEIN SLYX"/>
    <property type="match status" value="1"/>
</dbReference>
<dbReference type="HAMAP" id="MF_00715">
    <property type="entry name" value="SlyX"/>
    <property type="match status" value="1"/>
</dbReference>
<dbReference type="AlphaFoldDB" id="Q2KE19"/>
<dbReference type="eggNOG" id="COG2900">
    <property type="taxonomic scope" value="Bacteria"/>
</dbReference>
<proteinExistence type="inferred from homology"/>
<dbReference type="PANTHER" id="PTHR36508:SF1">
    <property type="entry name" value="PROTEIN SLYX"/>
    <property type="match status" value="1"/>
</dbReference>
<evidence type="ECO:0000313" key="4">
    <source>
        <dbReference type="Proteomes" id="UP000001936"/>
    </source>
</evidence>
<dbReference type="KEGG" id="ret:RHE_CH00091"/>
<accession>Q2KE19</accession>
<sequence>MAASRVENIDAAAYFGFGKTICSAGVGKGGSMSDETNRITRLEEMLAYQANTIEELSDQLAEQWKIVEQMRTKLDRLTERFLSLEEQSLEAPAITRPPHY</sequence>
<evidence type="ECO:0000313" key="3">
    <source>
        <dbReference type="EMBL" id="ABC88917.1"/>
    </source>
</evidence>
<dbReference type="Pfam" id="PF04102">
    <property type="entry name" value="SlyX"/>
    <property type="match status" value="1"/>
</dbReference>
<feature type="coiled-coil region" evidence="2">
    <location>
        <begin position="39"/>
        <end position="87"/>
    </location>
</feature>
<reference evidence="3 4" key="1">
    <citation type="journal article" date="2006" name="Proc. Natl. Acad. Sci. U.S.A.">
        <title>The partitioned Rhizobium etli genome: genetic and metabolic redundancy in seven interacting replicons.</title>
        <authorList>
            <person name="Gonzalez V."/>
            <person name="Santamaria R.I."/>
            <person name="Bustos P."/>
            <person name="Hernandez-Gonzalez I."/>
            <person name="Medrano-Soto A."/>
            <person name="Moreno-Hagelsieb G."/>
            <person name="Janga S.C."/>
            <person name="Ramirez M.A."/>
            <person name="Jimenez-Jacinto V."/>
            <person name="Collado-Vides J."/>
            <person name="Davila G."/>
        </authorList>
    </citation>
    <scope>NUCLEOTIDE SEQUENCE [LARGE SCALE GENOMIC DNA]</scope>
    <source>
        <strain evidence="4">ATCC 51251 / DSM 11541 / JCM 21823 / NBRC 15573 / CFN 42</strain>
    </source>
</reference>
<keyword evidence="4" id="KW-1185">Reference proteome</keyword>
<organism evidence="3 4">
    <name type="scientific">Rhizobium etli (strain ATCC 51251 / DSM 11541 / JCM 21823 / NBRC 15573 / CFN 42)</name>
    <dbReference type="NCBI Taxonomy" id="347834"/>
    <lineage>
        <taxon>Bacteria</taxon>
        <taxon>Pseudomonadati</taxon>
        <taxon>Pseudomonadota</taxon>
        <taxon>Alphaproteobacteria</taxon>
        <taxon>Hyphomicrobiales</taxon>
        <taxon>Rhizobiaceae</taxon>
        <taxon>Rhizobium/Agrobacterium group</taxon>
        <taxon>Rhizobium</taxon>
    </lineage>
</organism>
<dbReference type="HOGENOM" id="CLU_180796_5_0_5"/>
<dbReference type="InterPro" id="IPR007236">
    <property type="entry name" value="SlyX"/>
</dbReference>
<dbReference type="Proteomes" id="UP000001936">
    <property type="component" value="Chromosome"/>
</dbReference>
<dbReference type="NCBIfam" id="NF001962">
    <property type="entry name" value="PRK00736.1"/>
    <property type="match status" value="1"/>
</dbReference>
<evidence type="ECO:0000256" key="1">
    <source>
        <dbReference type="HAMAP-Rule" id="MF_00715"/>
    </source>
</evidence>
<comment type="similarity">
    <text evidence="1">Belongs to the SlyX family.</text>
</comment>
<gene>
    <name evidence="1" type="primary">slyX</name>
    <name evidence="3" type="ordered locus">RHE_CH00091</name>
</gene>
<protein>
    <recommendedName>
        <fullName evidence="1">Protein SlyX homolog</fullName>
    </recommendedName>
</protein>